<reference evidence="1 2" key="1">
    <citation type="submission" date="2014-07" db="EMBL/GenBank/DDBJ databases">
        <title>Methanogenic archaea and the global carbon cycle.</title>
        <authorList>
            <person name="Henriksen J.R."/>
            <person name="Luke J."/>
            <person name="Reinhart S."/>
            <person name="Benedict M.N."/>
            <person name="Youngblut N.D."/>
            <person name="Metcalf M.E."/>
            <person name="Whitaker R.J."/>
            <person name="Metcalf W.W."/>
        </authorList>
    </citation>
    <scope>NUCLEOTIDE SEQUENCE [LARGE SCALE GENOMIC DNA]</scope>
    <source>
        <strain evidence="1 2">HB-1</strain>
    </source>
</reference>
<sequence length="97" mass="11344">MMETLSGIKLMDSFDPQLIAGFDEIWDAAFHYKWQPIYQKDLRLQQNYDFFRTIVHRVQRYNESYDMMTIVGDRGLGKVSENLPSARGCAGHKLLLL</sequence>
<gene>
    <name evidence="1" type="ORF">MSHOH_2322</name>
</gene>
<proteinExistence type="predicted"/>
<organism evidence="1 2">
    <name type="scientific">Methanosarcina horonobensis HB-1 = JCM 15518</name>
    <dbReference type="NCBI Taxonomy" id="1434110"/>
    <lineage>
        <taxon>Archaea</taxon>
        <taxon>Methanobacteriati</taxon>
        <taxon>Methanobacteriota</taxon>
        <taxon>Stenosarchaea group</taxon>
        <taxon>Methanomicrobia</taxon>
        <taxon>Methanosarcinales</taxon>
        <taxon>Methanosarcinaceae</taxon>
        <taxon>Methanosarcina</taxon>
    </lineage>
</organism>
<evidence type="ECO:0000313" key="2">
    <source>
        <dbReference type="Proteomes" id="UP000033101"/>
    </source>
</evidence>
<evidence type="ECO:0000313" key="1">
    <source>
        <dbReference type="EMBL" id="AKB78805.1"/>
    </source>
</evidence>
<dbReference type="Proteomes" id="UP000033101">
    <property type="component" value="Chromosome"/>
</dbReference>
<dbReference type="HOGENOM" id="CLU_2340192_0_0_2"/>
<dbReference type="PATRIC" id="fig|1434110.4.peg.2973"/>
<protein>
    <submittedName>
        <fullName evidence="1">Uncharacterized protein</fullName>
    </submittedName>
</protein>
<accession>A0A0E3WUG6</accession>
<dbReference type="EMBL" id="CP009516">
    <property type="protein sequence ID" value="AKB78805.1"/>
    <property type="molecule type" value="Genomic_DNA"/>
</dbReference>
<name>A0A0E3WUG6_9EURY</name>
<dbReference type="KEGG" id="mhor:MSHOH_2322"/>
<dbReference type="AlphaFoldDB" id="A0A0E3WUG6"/>
<keyword evidence="2" id="KW-1185">Reference proteome</keyword>